<evidence type="ECO:0000313" key="3">
    <source>
        <dbReference type="EMBL" id="GAA5021147.1"/>
    </source>
</evidence>
<evidence type="ECO:0000313" key="4">
    <source>
        <dbReference type="Proteomes" id="UP001501759"/>
    </source>
</evidence>
<feature type="domain" description="Class II aldolase/adducin N-terminal" evidence="2">
    <location>
        <begin position="46"/>
        <end position="226"/>
    </location>
</feature>
<reference evidence="4" key="1">
    <citation type="journal article" date="2019" name="Int. J. Syst. Evol. Microbiol.">
        <title>The Global Catalogue of Microorganisms (GCM) 10K type strain sequencing project: providing services to taxonomists for standard genome sequencing and annotation.</title>
        <authorList>
            <consortium name="The Broad Institute Genomics Platform"/>
            <consortium name="The Broad Institute Genome Sequencing Center for Infectious Disease"/>
            <person name="Wu L."/>
            <person name="Ma J."/>
        </authorList>
    </citation>
    <scope>NUCLEOTIDE SEQUENCE [LARGE SCALE GENOMIC DNA]</scope>
    <source>
        <strain evidence="4">JCM 18409</strain>
    </source>
</reference>
<dbReference type="RefSeq" id="WP_345653951.1">
    <property type="nucleotide sequence ID" value="NZ_BAABKB010000021.1"/>
</dbReference>
<sequence>MATAQPYAPEILDLIRANVGPIPDDFDLPLPPMNLSVEEEREVRKQELAAAFRVFGKLGFSEGVAGHITARDPEFPDTFWVNPFGMSFNQIKVSDLIRVDHEGNLLHGRRPVNRAAFCIHAEVHKARPDAVAAAHAHSLHGKAFSALGIPLAPLTQDACAFHEDQGIYSDYRGVVNDSEEGRRIGEALGSAKAVILQNHGLLTVGHSVAAAAWWFITMERSCQAQLLAMAAGSPIEIDHDTAALVRKQIGGPLAGWFQFRPLWDQITASSPDLFD</sequence>
<protein>
    <submittedName>
        <fullName evidence="3">Class II aldolase/adducin family protein</fullName>
    </submittedName>
</protein>
<comment type="caution">
    <text evidence="3">The sequence shown here is derived from an EMBL/GenBank/DDBJ whole genome shotgun (WGS) entry which is preliminary data.</text>
</comment>
<name>A0ABP9J781_9ACTN</name>
<dbReference type="Proteomes" id="UP001501759">
    <property type="component" value="Unassembled WGS sequence"/>
</dbReference>
<comment type="similarity">
    <text evidence="1">Belongs to the aldolase class II family.</text>
</comment>
<keyword evidence="4" id="KW-1185">Reference proteome</keyword>
<dbReference type="SMART" id="SM01007">
    <property type="entry name" value="Aldolase_II"/>
    <property type="match status" value="1"/>
</dbReference>
<dbReference type="Pfam" id="PF00596">
    <property type="entry name" value="Aldolase_II"/>
    <property type="match status" value="1"/>
</dbReference>
<dbReference type="PANTHER" id="PTHR10672:SF3">
    <property type="entry name" value="PROTEIN HU-LI TAI SHAO"/>
    <property type="match status" value="1"/>
</dbReference>
<dbReference type="PANTHER" id="PTHR10672">
    <property type="entry name" value="ADDUCIN"/>
    <property type="match status" value="1"/>
</dbReference>
<accession>A0ABP9J781</accession>
<dbReference type="InterPro" id="IPR051017">
    <property type="entry name" value="Aldolase-II_Adducin_sf"/>
</dbReference>
<gene>
    <name evidence="3" type="ORF">GCM10023335_51690</name>
</gene>
<organism evidence="3 4">
    <name type="scientific">Streptomyces siamensis</name>
    <dbReference type="NCBI Taxonomy" id="1274986"/>
    <lineage>
        <taxon>Bacteria</taxon>
        <taxon>Bacillati</taxon>
        <taxon>Actinomycetota</taxon>
        <taxon>Actinomycetes</taxon>
        <taxon>Kitasatosporales</taxon>
        <taxon>Streptomycetaceae</taxon>
        <taxon>Streptomyces</taxon>
    </lineage>
</organism>
<dbReference type="SUPFAM" id="SSF53639">
    <property type="entry name" value="AraD/HMP-PK domain-like"/>
    <property type="match status" value="1"/>
</dbReference>
<dbReference type="NCBIfam" id="NF004855">
    <property type="entry name" value="PRK06208.1"/>
    <property type="match status" value="1"/>
</dbReference>
<dbReference type="EMBL" id="BAABKB010000021">
    <property type="protein sequence ID" value="GAA5021147.1"/>
    <property type="molecule type" value="Genomic_DNA"/>
</dbReference>
<dbReference type="InterPro" id="IPR036409">
    <property type="entry name" value="Aldolase_II/adducin_N_sf"/>
</dbReference>
<proteinExistence type="inferred from homology"/>
<evidence type="ECO:0000256" key="1">
    <source>
        <dbReference type="ARBA" id="ARBA00037961"/>
    </source>
</evidence>
<dbReference type="InterPro" id="IPR001303">
    <property type="entry name" value="Aldolase_II/adducin_N"/>
</dbReference>
<evidence type="ECO:0000259" key="2">
    <source>
        <dbReference type="SMART" id="SM01007"/>
    </source>
</evidence>
<dbReference type="Gene3D" id="3.40.225.10">
    <property type="entry name" value="Class II aldolase/adducin N-terminal domain"/>
    <property type="match status" value="1"/>
</dbReference>